<dbReference type="GO" id="GO:0005884">
    <property type="term" value="C:actin filament"/>
    <property type="evidence" value="ECO:0007669"/>
    <property type="project" value="TreeGrafter"/>
</dbReference>
<feature type="compositionally biased region" description="Pro residues" evidence="1">
    <location>
        <begin position="194"/>
        <end position="216"/>
    </location>
</feature>
<gene>
    <name evidence="2" type="ORF">PHATRDRAFT_45546</name>
</gene>
<dbReference type="InterPro" id="IPR051412">
    <property type="entry name" value="Formin_Homology_Diaphanous_sf"/>
</dbReference>
<evidence type="ECO:0000313" key="2">
    <source>
        <dbReference type="EMBL" id="EEC48845.1"/>
    </source>
</evidence>
<feature type="region of interest" description="Disordered" evidence="1">
    <location>
        <begin position="52"/>
        <end position="97"/>
    </location>
</feature>
<dbReference type="Proteomes" id="UP000000759">
    <property type="component" value="Chromosome 7"/>
</dbReference>
<feature type="compositionally biased region" description="Polar residues" evidence="1">
    <location>
        <begin position="331"/>
        <end position="340"/>
    </location>
</feature>
<feature type="compositionally biased region" description="Basic and acidic residues" evidence="1">
    <location>
        <begin position="73"/>
        <end position="86"/>
    </location>
</feature>
<evidence type="ECO:0000313" key="3">
    <source>
        <dbReference type="Proteomes" id="UP000000759"/>
    </source>
</evidence>
<reference evidence="2 3" key="1">
    <citation type="journal article" date="2008" name="Nature">
        <title>The Phaeodactylum genome reveals the evolutionary history of diatom genomes.</title>
        <authorList>
            <person name="Bowler C."/>
            <person name="Allen A.E."/>
            <person name="Badger J.H."/>
            <person name="Grimwood J."/>
            <person name="Jabbari K."/>
            <person name="Kuo A."/>
            <person name="Maheswari U."/>
            <person name="Martens C."/>
            <person name="Maumus F."/>
            <person name="Otillar R.P."/>
            <person name="Rayko E."/>
            <person name="Salamov A."/>
            <person name="Vandepoele K."/>
            <person name="Beszteri B."/>
            <person name="Gruber A."/>
            <person name="Heijde M."/>
            <person name="Katinka M."/>
            <person name="Mock T."/>
            <person name="Valentin K."/>
            <person name="Verret F."/>
            <person name="Berges J.A."/>
            <person name="Brownlee C."/>
            <person name="Cadoret J.P."/>
            <person name="Chiovitti A."/>
            <person name="Choi C.J."/>
            <person name="Coesel S."/>
            <person name="De Martino A."/>
            <person name="Detter J.C."/>
            <person name="Durkin C."/>
            <person name="Falciatore A."/>
            <person name="Fournet J."/>
            <person name="Haruta M."/>
            <person name="Huysman M.J."/>
            <person name="Jenkins B.D."/>
            <person name="Jiroutova K."/>
            <person name="Jorgensen R.E."/>
            <person name="Joubert Y."/>
            <person name="Kaplan A."/>
            <person name="Kroger N."/>
            <person name="Kroth P.G."/>
            <person name="La Roche J."/>
            <person name="Lindquist E."/>
            <person name="Lommer M."/>
            <person name="Martin-Jezequel V."/>
            <person name="Lopez P.J."/>
            <person name="Lucas S."/>
            <person name="Mangogna M."/>
            <person name="McGinnis K."/>
            <person name="Medlin L.K."/>
            <person name="Montsant A."/>
            <person name="Oudot-Le Secq M.P."/>
            <person name="Napoli C."/>
            <person name="Obornik M."/>
            <person name="Parker M.S."/>
            <person name="Petit J.L."/>
            <person name="Porcel B.M."/>
            <person name="Poulsen N."/>
            <person name="Robison M."/>
            <person name="Rychlewski L."/>
            <person name="Rynearson T.A."/>
            <person name="Schmutz J."/>
            <person name="Shapiro H."/>
            <person name="Siaut M."/>
            <person name="Stanley M."/>
            <person name="Sussman M.R."/>
            <person name="Taylor A.R."/>
            <person name="Vardi A."/>
            <person name="von Dassow P."/>
            <person name="Vyverman W."/>
            <person name="Willis A."/>
            <person name="Wyrwicz L.S."/>
            <person name="Rokhsar D.S."/>
            <person name="Weissenbach J."/>
            <person name="Armbrust E.V."/>
            <person name="Green B.R."/>
            <person name="Van de Peer Y."/>
            <person name="Grigoriev I.V."/>
        </authorList>
    </citation>
    <scope>NUCLEOTIDE SEQUENCE [LARGE SCALE GENOMIC DNA]</scope>
    <source>
        <strain evidence="2 3">CCAP 1055/1</strain>
    </source>
</reference>
<name>B7FY20_PHATC</name>
<dbReference type="PANTHER" id="PTHR45691">
    <property type="entry name" value="PROTEIN DIAPHANOUS"/>
    <property type="match status" value="1"/>
</dbReference>
<sequence length="719" mass="77197">MVFTSYFNRTLPNTGCRTGSGPGHSLNGSVPQYVIRYTISCTLCGTTKLDPPGPETVARRRALPGRGALPRPEATRTPRPRNETVDNGRPTVPFTVKPPSPRSRFRFLCFVQPERNDHTGRPIQPTESLSSNQQSSIDLFFLAAANSCYGVLIRYRLTVYATGDRSHWCCSQRFLRYGLGIDCIQSLLDCEPPPSYRQGPPPPGPPPPSRYGPPQPLSYATAGGHPGTNGGSYNMPPPPSGGWDGRSRNAPYGSHSHGPPPHAASHSTWGSHGSPPPGYSSRGAPPPPSHGISDRYYSSTHHPHPTSRGHGMGPSSSNNSHGIHEHEESSRSSYPHNSWNPHGPPPSGSWSRHGPPPPQQSQAQPPPTNPYGTSNYGPPPPPQHLSHGPPSSSSSQLYGSQGGWNTRSGSAATPPRSVYREMDMSYMTNSSVAGSTGRSPMDDDGGESSAGGSNRDKGRGSYKCGRCGVPKKGHLCPYQPKMKKPASGPPPNMRNAAVQVEMDEIQGFPESYAAEPYMSEHNMVVGEPHPSATSPVPPPRRQASPDRHGRMMPVDPALHTGHSITAPLDSSVRSASSRRGSPPVRSKSPDRPGSSPRMSPLLTVDTGVGDGSLTPDLDHGGEMLMENPMETMEEEKKARRCPPRKGVGSVGHGCGSTISCWSLCEETPAVVQSKRITGVWVFGGKPRLRLGVIRREQRARVTPPSDSSKTFESRMPFVG</sequence>
<feature type="compositionally biased region" description="Low complexity" evidence="1">
    <location>
        <begin position="250"/>
        <end position="273"/>
    </location>
</feature>
<feature type="compositionally biased region" description="Low complexity" evidence="1">
    <location>
        <begin position="384"/>
        <end position="399"/>
    </location>
</feature>
<accession>B7FY20</accession>
<dbReference type="eggNOG" id="ENOG502REDA">
    <property type="taxonomic scope" value="Eukaryota"/>
</dbReference>
<feature type="compositionally biased region" description="Low complexity" evidence="1">
    <location>
        <begin position="570"/>
        <end position="586"/>
    </location>
</feature>
<dbReference type="OrthoDB" id="6362633at2759"/>
<keyword evidence="3" id="KW-1185">Reference proteome</keyword>
<organism evidence="2 3">
    <name type="scientific">Phaeodactylum tricornutum (strain CCAP 1055/1)</name>
    <dbReference type="NCBI Taxonomy" id="556484"/>
    <lineage>
        <taxon>Eukaryota</taxon>
        <taxon>Sar</taxon>
        <taxon>Stramenopiles</taxon>
        <taxon>Ochrophyta</taxon>
        <taxon>Bacillariophyta</taxon>
        <taxon>Bacillariophyceae</taxon>
        <taxon>Bacillariophycidae</taxon>
        <taxon>Naviculales</taxon>
        <taxon>Phaeodactylaceae</taxon>
        <taxon>Phaeodactylum</taxon>
    </lineage>
</organism>
<proteinExistence type="predicted"/>
<feature type="region of interest" description="Disordered" evidence="1">
    <location>
        <begin position="699"/>
        <end position="719"/>
    </location>
</feature>
<dbReference type="GO" id="GO:0030041">
    <property type="term" value="P:actin filament polymerization"/>
    <property type="evidence" value="ECO:0007669"/>
    <property type="project" value="TreeGrafter"/>
</dbReference>
<protein>
    <submittedName>
        <fullName evidence="2">Uncharacterized protein</fullName>
    </submittedName>
</protein>
<dbReference type="InParanoid" id="B7FY20"/>
<feature type="compositionally biased region" description="Polar residues" evidence="1">
    <location>
        <begin position="426"/>
        <end position="438"/>
    </location>
</feature>
<feature type="region of interest" description="Disordered" evidence="1">
    <location>
        <begin position="521"/>
        <end position="614"/>
    </location>
</feature>
<dbReference type="AlphaFoldDB" id="B7FY20"/>
<feature type="compositionally biased region" description="Pro residues" evidence="1">
    <location>
        <begin position="354"/>
        <end position="369"/>
    </location>
</feature>
<reference evidence="3" key="2">
    <citation type="submission" date="2008-08" db="EMBL/GenBank/DDBJ databases">
        <authorList>
            <consortium name="Diatom Consortium"/>
            <person name="Grigoriev I."/>
            <person name="Grimwood J."/>
            <person name="Kuo A."/>
            <person name="Otillar R.P."/>
            <person name="Salamov A."/>
            <person name="Detter J.C."/>
            <person name="Lindquist E."/>
            <person name="Shapiro H."/>
            <person name="Lucas S."/>
            <person name="Glavina del Rio T."/>
            <person name="Pitluck S."/>
            <person name="Rokhsar D."/>
            <person name="Bowler C."/>
        </authorList>
    </citation>
    <scope>GENOME REANNOTATION</scope>
    <source>
        <strain evidence="3">CCAP 1055/1</strain>
    </source>
</reference>
<dbReference type="EMBL" id="CM000610">
    <property type="protein sequence ID" value="EEC48845.1"/>
    <property type="molecule type" value="Genomic_DNA"/>
</dbReference>
<dbReference type="KEGG" id="pti:PHATRDRAFT_45546"/>
<evidence type="ECO:0000256" key="1">
    <source>
        <dbReference type="SAM" id="MobiDB-lite"/>
    </source>
</evidence>
<dbReference type="PANTHER" id="PTHR45691:SF6">
    <property type="entry name" value="PROTEIN DIAPHANOUS"/>
    <property type="match status" value="1"/>
</dbReference>
<feature type="compositionally biased region" description="Pro residues" evidence="1">
    <location>
        <begin position="274"/>
        <end position="289"/>
    </location>
</feature>
<dbReference type="GeneID" id="7200734"/>
<dbReference type="RefSeq" id="XP_002179859.1">
    <property type="nucleotide sequence ID" value="XM_002179823.1"/>
</dbReference>
<feature type="region of interest" description="Disordered" evidence="1">
    <location>
        <begin position="194"/>
        <end position="494"/>
    </location>
</feature>
<dbReference type="PaxDb" id="2850-Phatr45546"/>